<dbReference type="Proteomes" id="UP000198583">
    <property type="component" value="Unassembled WGS sequence"/>
</dbReference>
<dbReference type="OrthoDB" id="3298842at2"/>
<evidence type="ECO:0000313" key="1">
    <source>
        <dbReference type="EMBL" id="SFR11971.1"/>
    </source>
</evidence>
<gene>
    <name evidence="1" type="ORF">SAMN04488564_103713</name>
</gene>
<dbReference type="RefSeq" id="WP_093592768.1">
    <property type="nucleotide sequence ID" value="NZ_FOYL01000003.1"/>
</dbReference>
<dbReference type="EMBL" id="FOYL01000003">
    <property type="protein sequence ID" value="SFR11971.1"/>
    <property type="molecule type" value="Genomic_DNA"/>
</dbReference>
<dbReference type="STRING" id="84724.SAMN04488564_103713"/>
<name>A0A1I6E347_9PSEU</name>
<sequence length="175" mass="19290">MTDAAITFLDTLPEARYTEAWAYVLHRMSDVAMYKLQTAAPDGDRLLAAEAVAVLAGRIGVDLRCISCHKAPASNRDDYPYGALCDDCSAKLTTWTCPGCGDDQAGSRTRAGESCTWCHAEREWAKWPGPARAEILRLLEAKKTILAIKRVREVAGCGLKEAVELVHLPHYRDVR</sequence>
<evidence type="ECO:0008006" key="3">
    <source>
        <dbReference type="Google" id="ProtNLM"/>
    </source>
</evidence>
<proteinExistence type="predicted"/>
<dbReference type="AlphaFoldDB" id="A0A1I6E347"/>
<accession>A0A1I6E347</accession>
<dbReference type="SUPFAM" id="SSF48695">
    <property type="entry name" value="Multiheme cytochromes"/>
    <property type="match status" value="1"/>
</dbReference>
<reference evidence="2" key="1">
    <citation type="submission" date="2016-10" db="EMBL/GenBank/DDBJ databases">
        <authorList>
            <person name="Varghese N."/>
            <person name="Submissions S."/>
        </authorList>
    </citation>
    <scope>NUCLEOTIDE SEQUENCE [LARGE SCALE GENOMIC DNA]</scope>
    <source>
        <strain evidence="2">DSM 44232</strain>
    </source>
</reference>
<evidence type="ECO:0000313" key="2">
    <source>
        <dbReference type="Proteomes" id="UP000198583"/>
    </source>
</evidence>
<keyword evidence="2" id="KW-1185">Reference proteome</keyword>
<protein>
    <recommendedName>
        <fullName evidence="3">Ribosomal protein L7/L12 C-terminal domain-containing protein</fullName>
    </recommendedName>
</protein>
<dbReference type="InterPro" id="IPR036280">
    <property type="entry name" value="Multihaem_cyt_sf"/>
</dbReference>
<organism evidence="1 2">
    <name type="scientific">Lentzea waywayandensis</name>
    <dbReference type="NCBI Taxonomy" id="84724"/>
    <lineage>
        <taxon>Bacteria</taxon>
        <taxon>Bacillati</taxon>
        <taxon>Actinomycetota</taxon>
        <taxon>Actinomycetes</taxon>
        <taxon>Pseudonocardiales</taxon>
        <taxon>Pseudonocardiaceae</taxon>
        <taxon>Lentzea</taxon>
    </lineage>
</organism>